<keyword evidence="7 15" id="KW-0028">Amino-acid biosynthesis</keyword>
<evidence type="ECO:0000256" key="7">
    <source>
        <dbReference type="ARBA" id="ARBA00022605"/>
    </source>
</evidence>
<keyword evidence="10 15" id="KW-0460">Magnesium</keyword>
<dbReference type="Gene3D" id="3.60.120.10">
    <property type="entry name" value="Anthranilate synthase"/>
    <property type="match status" value="1"/>
</dbReference>
<keyword evidence="11 15" id="KW-0057">Aromatic amino acid biosynthesis</keyword>
<keyword evidence="19" id="KW-1185">Reference proteome</keyword>
<comment type="catalytic activity">
    <reaction evidence="14 15">
        <text>chorismate + L-glutamine = anthranilate + pyruvate + L-glutamate + H(+)</text>
        <dbReference type="Rhea" id="RHEA:21732"/>
        <dbReference type="ChEBI" id="CHEBI:15361"/>
        <dbReference type="ChEBI" id="CHEBI:15378"/>
        <dbReference type="ChEBI" id="CHEBI:16567"/>
        <dbReference type="ChEBI" id="CHEBI:29748"/>
        <dbReference type="ChEBI" id="CHEBI:29985"/>
        <dbReference type="ChEBI" id="CHEBI:58359"/>
        <dbReference type="EC" id="4.1.3.27"/>
    </reaction>
</comment>
<feature type="domain" description="Anthranilate synthase component I N-terminal" evidence="17">
    <location>
        <begin position="11"/>
        <end position="148"/>
    </location>
</feature>
<evidence type="ECO:0000259" key="17">
    <source>
        <dbReference type="Pfam" id="PF04715"/>
    </source>
</evidence>
<evidence type="ECO:0000313" key="18">
    <source>
        <dbReference type="EMBL" id="PWU67110.1"/>
    </source>
</evidence>
<evidence type="ECO:0000259" key="16">
    <source>
        <dbReference type="Pfam" id="PF00425"/>
    </source>
</evidence>
<accession>A0A317KWJ2</accession>
<gene>
    <name evidence="15" type="primary">trpE</name>
    <name evidence="18" type="ORF">DLJ74_17805</name>
</gene>
<comment type="similarity">
    <text evidence="3 15">Belongs to the anthranilate synthase component I family.</text>
</comment>
<dbReference type="InterPro" id="IPR005801">
    <property type="entry name" value="ADC_synthase"/>
</dbReference>
<dbReference type="OrthoDB" id="9803598at2"/>
<evidence type="ECO:0000313" key="19">
    <source>
        <dbReference type="Proteomes" id="UP000245624"/>
    </source>
</evidence>
<dbReference type="EMBL" id="QGTD01000019">
    <property type="protein sequence ID" value="PWU67110.1"/>
    <property type="molecule type" value="Genomic_DNA"/>
</dbReference>
<name>A0A317KWJ2_9BACI</name>
<dbReference type="Pfam" id="PF04715">
    <property type="entry name" value="Anth_synt_I_N"/>
    <property type="match status" value="1"/>
</dbReference>
<evidence type="ECO:0000256" key="11">
    <source>
        <dbReference type="ARBA" id="ARBA00023141"/>
    </source>
</evidence>
<evidence type="ECO:0000256" key="5">
    <source>
        <dbReference type="ARBA" id="ARBA00012266"/>
    </source>
</evidence>
<keyword evidence="12 15" id="KW-0456">Lyase</keyword>
<evidence type="ECO:0000256" key="2">
    <source>
        <dbReference type="ARBA" id="ARBA00004873"/>
    </source>
</evidence>
<evidence type="ECO:0000256" key="4">
    <source>
        <dbReference type="ARBA" id="ARBA00011575"/>
    </source>
</evidence>
<comment type="function">
    <text evidence="13 15">Part of a heterotetrameric complex that catalyzes the two-step biosynthesis of anthranilate, an intermediate in the biosynthesis of L-tryptophan. In the first step, the glutamine-binding beta subunit (TrpG) of anthranilate synthase (AS) provides the glutamine amidotransferase activity which generates ammonia as a substrate that, along with chorismate, is used in the second step, catalyzed by the large alpha subunit of AS (TrpE) to produce anthranilate. In the absence of TrpG, TrpE can synthesize anthranilate directly from chorismate and high concentrations of ammonia.</text>
</comment>
<dbReference type="InterPro" id="IPR019999">
    <property type="entry name" value="Anth_synth_I-like"/>
</dbReference>
<comment type="subunit">
    <text evidence="4 15">Heterotetramer consisting of two non-identical subunits: a beta subunit (TrpG) and a large alpha subunit (TrpE).</text>
</comment>
<evidence type="ECO:0000256" key="12">
    <source>
        <dbReference type="ARBA" id="ARBA00023239"/>
    </source>
</evidence>
<dbReference type="AlphaFoldDB" id="A0A317KWJ2"/>
<dbReference type="GO" id="GO:0004049">
    <property type="term" value="F:anthranilate synthase activity"/>
    <property type="evidence" value="ECO:0007669"/>
    <property type="project" value="UniProtKB-EC"/>
</dbReference>
<comment type="cofactor">
    <cofactor evidence="1 15">
        <name>Mg(2+)</name>
        <dbReference type="ChEBI" id="CHEBI:18420"/>
    </cofactor>
</comment>
<sequence>MNYRSKRLNGDTITPISIFHRLKGTKKFLLESSGAHDQKGRFSFIGVNPYKEIIGSKKNSTVINLTTGEEETIEQLPLEVVKEHTPNIDLPLPYAFYGGAIGYIGYDTIRQYEYIGEKLEDEIEMPDVHMMFYQDVIVFDHMKQKVTLLTMDLNGDREESILEERLVEMEEEIWTHEKPLKEEELHVSFQPSIQKSRFLEMVETAKRHIVEGDIFQVVLSQRMKASFEADPFTFYRKLRVANPSPYMYFIDFNDYIVLGASPESLIKTTGKEVITNPIAGTRPRGATEQEDAQLATELLADEKELAEHKMLVDLSRNDLGRVCEISSITIPKYMAIERYQHVMHIVSEVHGTLTDNYTGLDALISALPAGTVSGAPKIRAMQIINDLEDKKRGVYAGAVGYININGDLDLALAIRTMVIKGNNAYVQAGAGIVYDSDPESEYLETLNKARALLEVSKHDITH</sequence>
<feature type="domain" description="Chorismate-utilising enzyme C-terminal" evidence="16">
    <location>
        <begin position="195"/>
        <end position="448"/>
    </location>
</feature>
<dbReference type="SUPFAM" id="SSF56322">
    <property type="entry name" value="ADC synthase"/>
    <property type="match status" value="1"/>
</dbReference>
<evidence type="ECO:0000256" key="9">
    <source>
        <dbReference type="ARBA" id="ARBA00022822"/>
    </source>
</evidence>
<dbReference type="InterPro" id="IPR005256">
    <property type="entry name" value="Anth_synth_I_PabB"/>
</dbReference>
<evidence type="ECO:0000256" key="6">
    <source>
        <dbReference type="ARBA" id="ARBA00020653"/>
    </source>
</evidence>
<dbReference type="GO" id="GO:0000162">
    <property type="term" value="P:L-tryptophan biosynthetic process"/>
    <property type="evidence" value="ECO:0007669"/>
    <property type="project" value="UniProtKB-UniPathway"/>
</dbReference>
<dbReference type="InterPro" id="IPR015890">
    <property type="entry name" value="Chorismate_C"/>
</dbReference>
<dbReference type="Proteomes" id="UP000245624">
    <property type="component" value="Unassembled WGS sequence"/>
</dbReference>
<dbReference type="Pfam" id="PF00425">
    <property type="entry name" value="Chorismate_bind"/>
    <property type="match status" value="1"/>
</dbReference>
<protein>
    <recommendedName>
        <fullName evidence="6 15">Anthranilate synthase component 1</fullName>
        <ecNumber evidence="5 15">4.1.3.27</ecNumber>
    </recommendedName>
</protein>
<dbReference type="GO" id="GO:0046872">
    <property type="term" value="F:metal ion binding"/>
    <property type="evidence" value="ECO:0007669"/>
    <property type="project" value="UniProtKB-KW"/>
</dbReference>
<dbReference type="PANTHER" id="PTHR11236:SF48">
    <property type="entry name" value="ISOCHORISMATE SYNTHASE MENF"/>
    <property type="match status" value="1"/>
</dbReference>
<evidence type="ECO:0000256" key="1">
    <source>
        <dbReference type="ARBA" id="ARBA00001946"/>
    </source>
</evidence>
<comment type="caution">
    <text evidence="18">The sequence shown here is derived from an EMBL/GenBank/DDBJ whole genome shotgun (WGS) entry which is preliminary data.</text>
</comment>
<dbReference type="UniPathway" id="UPA00035">
    <property type="reaction ID" value="UER00040"/>
</dbReference>
<evidence type="ECO:0000256" key="8">
    <source>
        <dbReference type="ARBA" id="ARBA00022723"/>
    </source>
</evidence>
<evidence type="ECO:0000256" key="13">
    <source>
        <dbReference type="ARBA" id="ARBA00025634"/>
    </source>
</evidence>
<dbReference type="EC" id="4.1.3.27" evidence="5 15"/>
<keyword evidence="8 15" id="KW-0479">Metal-binding</keyword>
<proteinExistence type="inferred from homology"/>
<evidence type="ECO:0000256" key="15">
    <source>
        <dbReference type="RuleBase" id="RU364045"/>
    </source>
</evidence>
<evidence type="ECO:0000256" key="3">
    <source>
        <dbReference type="ARBA" id="ARBA00009562"/>
    </source>
</evidence>
<comment type="pathway">
    <text evidence="2 15">Amino-acid biosynthesis; L-tryptophan biosynthesis; L-tryptophan from chorismate: step 1/5.</text>
</comment>
<evidence type="ECO:0000256" key="10">
    <source>
        <dbReference type="ARBA" id="ARBA00022842"/>
    </source>
</evidence>
<dbReference type="PRINTS" id="PR00095">
    <property type="entry name" value="ANTSNTHASEI"/>
</dbReference>
<organism evidence="18 19">
    <name type="scientific">Gracilibacillus dipsosauri</name>
    <dbReference type="NCBI Taxonomy" id="178340"/>
    <lineage>
        <taxon>Bacteria</taxon>
        <taxon>Bacillati</taxon>
        <taxon>Bacillota</taxon>
        <taxon>Bacilli</taxon>
        <taxon>Bacillales</taxon>
        <taxon>Bacillaceae</taxon>
        <taxon>Gracilibacillus</taxon>
    </lineage>
</organism>
<reference evidence="18 19" key="1">
    <citation type="submission" date="2018-05" db="EMBL/GenBank/DDBJ databases">
        <title>Genomic analysis of Gracilibacillus dipsosauri DD1 reveals novel features of a salt-tolerant amylase.</title>
        <authorList>
            <person name="Deutch C.E."/>
            <person name="Yang S."/>
        </authorList>
    </citation>
    <scope>NUCLEOTIDE SEQUENCE [LARGE SCALE GENOMIC DNA]</scope>
    <source>
        <strain evidence="18 19">DD1</strain>
    </source>
</reference>
<evidence type="ECO:0000256" key="14">
    <source>
        <dbReference type="ARBA" id="ARBA00047683"/>
    </source>
</evidence>
<keyword evidence="9 15" id="KW-0822">Tryptophan biosynthesis</keyword>
<dbReference type="NCBIfam" id="TIGR00564">
    <property type="entry name" value="trpE_most"/>
    <property type="match status" value="1"/>
</dbReference>
<dbReference type="InterPro" id="IPR006805">
    <property type="entry name" value="Anth_synth_I_N"/>
</dbReference>
<dbReference type="PANTHER" id="PTHR11236">
    <property type="entry name" value="AMINOBENZOATE/ANTHRANILATE SYNTHASE"/>
    <property type="match status" value="1"/>
</dbReference>